<dbReference type="InterPro" id="IPR042108">
    <property type="entry name" value="GTPase_HflX_N_sf"/>
</dbReference>
<reference evidence="3" key="1">
    <citation type="journal article" date="2015" name="PLoS ONE">
        <title>Comprehensive Evaluation of Toxoplasma gondii VEG and Neospora caninum LIV Genomes with Tachyzoite Stage Transcriptome and Proteome Defines Novel Transcript Features.</title>
        <authorList>
            <person name="Ramaprasad A."/>
            <person name="Mourier T."/>
            <person name="Naeem R."/>
            <person name="Malas T.B."/>
            <person name="Moussa E."/>
            <person name="Panigrahi A."/>
            <person name="Vermont S.J."/>
            <person name="Otto T.D."/>
            <person name="Wastling J."/>
            <person name="Pain A."/>
        </authorList>
    </citation>
    <scope>NUCLEOTIDE SEQUENCE</scope>
    <source>
        <strain evidence="3">Liverpool</strain>
    </source>
</reference>
<sequence length="1082" mass="118282">MTPRVNLFPRARKRGGSSGPFSLPSSPFCASSRRSLLQPCSSPSSCFFSAYAFSSPSLGRPASASSAPAFWFRSSSFSFPSSSPPCSPSPPSLLPSCALAFLSFPLPSSLSASSSPLSYTRRTPPTRSTGGLRYRVRLLGTATGRETGDSDGAAKPRSAAPEEENEGQSREKPEVLLLHVLFRGGPRGHLKGMRRKTKEEILWEVREAIGLARAAHWQVVPGPGTVEDGERPSWQRSLWEDPEEETACAAELPGGLAVDSEPAEAPRVVRSTRRIRAEGSAEATAARPASDSLAEYPIAEGARTEKGQKKRRNTADEYELALAESCVVVVRYENPQFLFGKGKLQEIVSFFSRRPTPFVFINCSSAFTSIPLPESLAEVYTRNRAMLSSSSSDRAGVFSRSHKTEECRVSPVFGAAGAFQESSRRIPSPGERESSSAPSASPLFGQYGYYSKNRSVAGRLMMSCSNDKTSAGLRPTQLEYLQQAFEASLAGAAATFEERRRSERAEGPVASSYARDHTWVSTLAGTDTESSEEDEEQDENAEWDEEEDAETGSGEDDDAEDLEAENERIFAWLRRKEKVQVVDRQRVILEIFTTQARNKKAMLQVALARVAYLRSRLLSGSEVRRRQLFELVYGASKVRGCAPGTQVAQWLGEVTEQYIPSPRGPKEDFERQYVDSLMKRLRGQVAREAATLAHQRRSRSGLPCLALVGYTNAGKSRLINALTKKGQLRSEDRLFCTLDTKMNHLRLPNGSKCVLMDSIGFIQGLPLSLCGAFQATLDELHHADILLHVVDVSHPMWQHQRRVVLQALYQNAKTMAAKRGSGEDEAQRRELLRLQLQAPLPAFSRCFLEATGDRNLEGRDGGAETAGAAAGQKSHDTSLLHAVDAEQAFEETKLVERVMGGNTRIIEVWTKIDLVESDARMAAIARLAPLNAVLVSAKDGTGLSLLTQMLQDGIAETRRGRRVRLAKVEFPVEHAQGVFSFITQNCQEAACDASDGGEWTGEEGNAARTSASSSSHTGEAKQLKGSAETASNSASARRMSVHVRAGAEQFRQLLKRFPACSVVLVDEEQAPFAPLWGSEKSP</sequence>
<feature type="compositionally biased region" description="Low complexity" evidence="1">
    <location>
        <begin position="1006"/>
        <end position="1015"/>
    </location>
</feature>
<organism evidence="3">
    <name type="scientific">Neospora caninum (strain Liverpool)</name>
    <dbReference type="NCBI Taxonomy" id="572307"/>
    <lineage>
        <taxon>Eukaryota</taxon>
        <taxon>Sar</taxon>
        <taxon>Alveolata</taxon>
        <taxon>Apicomplexa</taxon>
        <taxon>Conoidasida</taxon>
        <taxon>Coccidia</taxon>
        <taxon>Eucoccidiorida</taxon>
        <taxon>Eimeriorina</taxon>
        <taxon>Sarcocystidae</taxon>
        <taxon>Neospora</taxon>
    </lineage>
</organism>
<dbReference type="PROSITE" id="PS51705">
    <property type="entry name" value="G_HFLX"/>
    <property type="match status" value="1"/>
</dbReference>
<dbReference type="InterPro" id="IPR016496">
    <property type="entry name" value="GTPase_HflX"/>
</dbReference>
<dbReference type="Pfam" id="PF01926">
    <property type="entry name" value="MMR_HSR1"/>
    <property type="match status" value="1"/>
</dbReference>
<dbReference type="PRINTS" id="PR00326">
    <property type="entry name" value="GTP1OBG"/>
</dbReference>
<name>A0A0F7UFN1_NEOCL</name>
<feature type="region of interest" description="Disordered" evidence="1">
    <location>
        <begin position="498"/>
        <end position="562"/>
    </location>
</feature>
<evidence type="ECO:0000259" key="2">
    <source>
        <dbReference type="PROSITE" id="PS51705"/>
    </source>
</evidence>
<dbReference type="AlphaFoldDB" id="A0A0F7UFN1"/>
<feature type="region of interest" description="Disordered" evidence="1">
    <location>
        <begin position="110"/>
        <end position="173"/>
    </location>
</feature>
<dbReference type="InterPro" id="IPR006073">
    <property type="entry name" value="GTP-bd"/>
</dbReference>
<evidence type="ECO:0000313" key="3">
    <source>
        <dbReference type="EMBL" id="CEL67137.1"/>
    </source>
</evidence>
<feature type="region of interest" description="Disordered" evidence="1">
    <location>
        <begin position="254"/>
        <end position="311"/>
    </location>
</feature>
<dbReference type="InterPro" id="IPR027417">
    <property type="entry name" value="P-loop_NTPase"/>
</dbReference>
<dbReference type="GO" id="GO:0043022">
    <property type="term" value="F:ribosome binding"/>
    <property type="evidence" value="ECO:0007669"/>
    <property type="project" value="TreeGrafter"/>
</dbReference>
<feature type="region of interest" description="Disordered" evidence="1">
    <location>
        <begin position="420"/>
        <end position="439"/>
    </location>
</feature>
<protein>
    <recommendedName>
        <fullName evidence="2">Hflx-type G domain-containing protein</fullName>
    </recommendedName>
</protein>
<dbReference type="PANTHER" id="PTHR10229">
    <property type="entry name" value="GTP-BINDING PROTEIN HFLX"/>
    <property type="match status" value="1"/>
</dbReference>
<dbReference type="InterPro" id="IPR030394">
    <property type="entry name" value="G_HFLX_dom"/>
</dbReference>
<feature type="compositionally biased region" description="Acidic residues" evidence="1">
    <location>
        <begin position="529"/>
        <end position="562"/>
    </location>
</feature>
<dbReference type="GO" id="GO:0005737">
    <property type="term" value="C:cytoplasm"/>
    <property type="evidence" value="ECO:0007669"/>
    <property type="project" value="TreeGrafter"/>
</dbReference>
<feature type="region of interest" description="Disordered" evidence="1">
    <location>
        <begin position="993"/>
        <end position="1035"/>
    </location>
</feature>
<gene>
    <name evidence="3" type="ORF">BN1204_029330</name>
</gene>
<evidence type="ECO:0000256" key="1">
    <source>
        <dbReference type="SAM" id="MobiDB-lite"/>
    </source>
</evidence>
<dbReference type="GO" id="GO:0005525">
    <property type="term" value="F:GTP binding"/>
    <property type="evidence" value="ECO:0007669"/>
    <property type="project" value="InterPro"/>
</dbReference>
<dbReference type="PANTHER" id="PTHR10229:SF8">
    <property type="entry name" value="GTPASE HFLX"/>
    <property type="match status" value="1"/>
</dbReference>
<dbReference type="EMBL" id="LN714482">
    <property type="protein sequence ID" value="CEL67137.1"/>
    <property type="molecule type" value="Genomic_DNA"/>
</dbReference>
<feature type="compositionally biased region" description="Low complexity" evidence="1">
    <location>
        <begin position="110"/>
        <end position="133"/>
    </location>
</feature>
<dbReference type="Gene3D" id="3.40.50.300">
    <property type="entry name" value="P-loop containing nucleotide triphosphate hydrolases"/>
    <property type="match status" value="2"/>
</dbReference>
<accession>A0A0F7UFN1</accession>
<feature type="domain" description="Hflx-type G" evidence="2">
    <location>
        <begin position="703"/>
        <end position="958"/>
    </location>
</feature>
<proteinExistence type="predicted"/>
<dbReference type="SUPFAM" id="SSF52540">
    <property type="entry name" value="P-loop containing nucleoside triphosphate hydrolases"/>
    <property type="match status" value="1"/>
</dbReference>
<dbReference type="Gene3D" id="3.40.50.11060">
    <property type="entry name" value="GTPase HflX, N-terminal domain"/>
    <property type="match status" value="1"/>
</dbReference>
<feature type="region of interest" description="Disordered" evidence="1">
    <location>
        <begin position="1"/>
        <end position="27"/>
    </location>
</feature>